<organism evidence="13 14">
    <name type="scientific">[Clostridium] aminophilum</name>
    <dbReference type="NCBI Taxonomy" id="1526"/>
    <lineage>
        <taxon>Bacteria</taxon>
        <taxon>Bacillati</taxon>
        <taxon>Bacillota</taxon>
        <taxon>Clostridia</taxon>
        <taxon>Lachnospirales</taxon>
        <taxon>Lachnospiraceae</taxon>
    </lineage>
</organism>
<feature type="domain" description="Peptidase S11 D-alanyl-D-alanine carboxypeptidase A N-terminal" evidence="12">
    <location>
        <begin position="162"/>
        <end position="382"/>
    </location>
</feature>
<evidence type="ECO:0000256" key="9">
    <source>
        <dbReference type="RuleBase" id="RU004016"/>
    </source>
</evidence>
<dbReference type="EMBL" id="FOIL01000037">
    <property type="protein sequence ID" value="SET73955.1"/>
    <property type="molecule type" value="Genomic_DNA"/>
</dbReference>
<name>A0A1I0GUI5_9FIRM</name>
<gene>
    <name evidence="13" type="ORF">SAMN04487771_103729</name>
</gene>
<keyword evidence="2" id="KW-0732">Signal</keyword>
<feature type="compositionally biased region" description="Basic residues" evidence="10">
    <location>
        <begin position="29"/>
        <end position="46"/>
    </location>
</feature>
<keyword evidence="11" id="KW-1133">Transmembrane helix</keyword>
<feature type="region of interest" description="Disordered" evidence="10">
    <location>
        <begin position="1"/>
        <end position="46"/>
    </location>
</feature>
<sequence length="420" mass="46103">MQEQAERDERRSGTEFREHQLRRNEKNLQRRSGRHRQTALRKRRRRERRMREIRRAILLTVLLILFVVFSVNWISGMIAGGAKEDLSASAEAAVSTEEESDFSGATEEAGTEDEEVNPDAGDPSDETNENRAESESGDGGTTHPLNAAFFSGYKPVKDGDTKAITNPEVDSHYGILVDLESGNVIAQRAADEVISPASMTKILTVLVAAEHVKNLDDQVTITQEITDYIYQNDCSAVGFAVGETVPVRDLLYGTILPSGADAALGLANYVAGSQEAFVALMNQKVQELGLSDTAHFANVIGIYDEQNHCTVTDMAMILKAAVENDLAREVLSAHTYTTAKTEQHPEGIKISNWFLRRIEDKDSGGTVQCAKTGYVVQSGNCAASYMESASGKHYICVTGTAHSAWRCIYDHVAIYKDFTA</sequence>
<keyword evidence="13" id="KW-0645">Protease</keyword>
<feature type="active site" evidence="7">
    <location>
        <position position="258"/>
    </location>
</feature>
<evidence type="ECO:0000313" key="14">
    <source>
        <dbReference type="Proteomes" id="UP000199820"/>
    </source>
</evidence>
<dbReference type="AlphaFoldDB" id="A0A1I0GUI5"/>
<feature type="active site" description="Proton acceptor" evidence="7">
    <location>
        <position position="201"/>
    </location>
</feature>
<reference evidence="13 14" key="1">
    <citation type="submission" date="2016-10" db="EMBL/GenBank/DDBJ databases">
        <authorList>
            <person name="de Groot N.N."/>
        </authorList>
    </citation>
    <scope>NUCLEOTIDE SEQUENCE [LARGE SCALE GENOMIC DNA]</scope>
    <source>
        <strain evidence="13 14">KH1P1</strain>
    </source>
</reference>
<dbReference type="PANTHER" id="PTHR21581">
    <property type="entry name" value="D-ALANYL-D-ALANINE CARBOXYPEPTIDASE"/>
    <property type="match status" value="1"/>
</dbReference>
<comment type="similarity">
    <text evidence="1 9">Belongs to the peptidase S11 family.</text>
</comment>
<keyword evidence="11" id="KW-0472">Membrane</keyword>
<feature type="transmembrane region" description="Helical" evidence="11">
    <location>
        <begin position="53"/>
        <end position="74"/>
    </location>
</feature>
<dbReference type="GO" id="GO:0009002">
    <property type="term" value="F:serine-type D-Ala-D-Ala carboxypeptidase activity"/>
    <property type="evidence" value="ECO:0007669"/>
    <property type="project" value="InterPro"/>
</dbReference>
<accession>A0A1I0GUI5</accession>
<dbReference type="GO" id="GO:0008360">
    <property type="term" value="P:regulation of cell shape"/>
    <property type="evidence" value="ECO:0007669"/>
    <property type="project" value="UniProtKB-KW"/>
</dbReference>
<dbReference type="Proteomes" id="UP000199820">
    <property type="component" value="Unassembled WGS sequence"/>
</dbReference>
<keyword evidence="4" id="KW-0133">Cell shape</keyword>
<evidence type="ECO:0000256" key="3">
    <source>
        <dbReference type="ARBA" id="ARBA00022801"/>
    </source>
</evidence>
<evidence type="ECO:0000313" key="13">
    <source>
        <dbReference type="EMBL" id="SET73955.1"/>
    </source>
</evidence>
<keyword evidence="3" id="KW-0378">Hydrolase</keyword>
<dbReference type="InterPro" id="IPR001967">
    <property type="entry name" value="Peptidase_S11_N"/>
</dbReference>
<keyword evidence="14" id="KW-1185">Reference proteome</keyword>
<feature type="binding site" evidence="8">
    <location>
        <position position="371"/>
    </location>
    <ligand>
        <name>substrate</name>
    </ligand>
</feature>
<keyword evidence="6" id="KW-0961">Cell wall biogenesis/degradation</keyword>
<evidence type="ECO:0000256" key="7">
    <source>
        <dbReference type="PIRSR" id="PIRSR618044-1"/>
    </source>
</evidence>
<dbReference type="Pfam" id="PF00768">
    <property type="entry name" value="Peptidase_S11"/>
    <property type="match status" value="1"/>
</dbReference>
<evidence type="ECO:0000256" key="10">
    <source>
        <dbReference type="SAM" id="MobiDB-lite"/>
    </source>
</evidence>
<evidence type="ECO:0000256" key="2">
    <source>
        <dbReference type="ARBA" id="ARBA00022729"/>
    </source>
</evidence>
<keyword evidence="13" id="KW-0121">Carboxypeptidase</keyword>
<dbReference type="eggNOG" id="COG1686">
    <property type="taxonomic scope" value="Bacteria"/>
</dbReference>
<evidence type="ECO:0000259" key="12">
    <source>
        <dbReference type="Pfam" id="PF00768"/>
    </source>
</evidence>
<keyword evidence="11" id="KW-0812">Transmembrane</keyword>
<evidence type="ECO:0000256" key="4">
    <source>
        <dbReference type="ARBA" id="ARBA00022960"/>
    </source>
</evidence>
<evidence type="ECO:0000256" key="8">
    <source>
        <dbReference type="PIRSR" id="PIRSR618044-2"/>
    </source>
</evidence>
<dbReference type="GO" id="GO:0071555">
    <property type="term" value="P:cell wall organization"/>
    <property type="evidence" value="ECO:0007669"/>
    <property type="project" value="UniProtKB-KW"/>
</dbReference>
<dbReference type="STRING" id="1526.SAMN02910262_01344"/>
<feature type="compositionally biased region" description="Basic and acidic residues" evidence="10">
    <location>
        <begin position="1"/>
        <end position="28"/>
    </location>
</feature>
<proteinExistence type="inferred from homology"/>
<dbReference type="PRINTS" id="PR00725">
    <property type="entry name" value="DADACBPTASE1"/>
</dbReference>
<evidence type="ECO:0000256" key="5">
    <source>
        <dbReference type="ARBA" id="ARBA00022984"/>
    </source>
</evidence>
<dbReference type="InterPro" id="IPR018044">
    <property type="entry name" value="Peptidase_S11"/>
</dbReference>
<feature type="active site" description="Acyl-ester intermediate" evidence="7">
    <location>
        <position position="198"/>
    </location>
</feature>
<keyword evidence="5" id="KW-0573">Peptidoglycan synthesis</keyword>
<dbReference type="PANTHER" id="PTHR21581:SF6">
    <property type="entry name" value="TRAFFICKING PROTEIN PARTICLE COMPLEX SUBUNIT 12"/>
    <property type="match status" value="1"/>
</dbReference>
<dbReference type="SUPFAM" id="SSF56601">
    <property type="entry name" value="beta-lactamase/transpeptidase-like"/>
    <property type="match status" value="1"/>
</dbReference>
<feature type="region of interest" description="Disordered" evidence="10">
    <location>
        <begin position="90"/>
        <end position="144"/>
    </location>
</feature>
<dbReference type="GO" id="GO:0006508">
    <property type="term" value="P:proteolysis"/>
    <property type="evidence" value="ECO:0007669"/>
    <property type="project" value="InterPro"/>
</dbReference>
<evidence type="ECO:0000256" key="1">
    <source>
        <dbReference type="ARBA" id="ARBA00007164"/>
    </source>
</evidence>
<feature type="compositionally biased region" description="Acidic residues" evidence="10">
    <location>
        <begin position="109"/>
        <end position="127"/>
    </location>
</feature>
<dbReference type="GO" id="GO:0009252">
    <property type="term" value="P:peptidoglycan biosynthetic process"/>
    <property type="evidence" value="ECO:0007669"/>
    <property type="project" value="UniProtKB-KW"/>
</dbReference>
<dbReference type="InterPro" id="IPR012338">
    <property type="entry name" value="Beta-lactam/transpept-like"/>
</dbReference>
<evidence type="ECO:0000256" key="11">
    <source>
        <dbReference type="SAM" id="Phobius"/>
    </source>
</evidence>
<evidence type="ECO:0000256" key="6">
    <source>
        <dbReference type="ARBA" id="ARBA00023316"/>
    </source>
</evidence>
<dbReference type="Gene3D" id="3.40.710.10">
    <property type="entry name" value="DD-peptidase/beta-lactamase superfamily"/>
    <property type="match status" value="1"/>
</dbReference>
<dbReference type="RefSeq" id="WP_177171221.1">
    <property type="nucleotide sequence ID" value="NZ_FOIL01000037.1"/>
</dbReference>
<protein>
    <submittedName>
        <fullName evidence="13">D-alanyl-D-alanine carboxypeptidase (Penicillin-binding protein 5/6)</fullName>
    </submittedName>
</protein>